<dbReference type="PANTHER" id="PTHR10657:SF4">
    <property type="entry name" value="PEPTIDYL-PROLYL CIS-TRANS ISOMERASE-RELATED"/>
    <property type="match status" value="1"/>
</dbReference>
<accession>A0A9N9A515</accession>
<evidence type="ECO:0000256" key="1">
    <source>
        <dbReference type="ARBA" id="ARBA00000971"/>
    </source>
</evidence>
<dbReference type="GO" id="GO:0005634">
    <property type="term" value="C:nucleus"/>
    <property type="evidence" value="ECO:0007669"/>
    <property type="project" value="TreeGrafter"/>
</dbReference>
<dbReference type="AlphaFoldDB" id="A0A9N9A515"/>
<proteinExistence type="predicted"/>
<feature type="domain" description="PpiC" evidence="8">
    <location>
        <begin position="130"/>
        <end position="241"/>
    </location>
</feature>
<dbReference type="EMBL" id="CAJVPJ010000368">
    <property type="protein sequence ID" value="CAG8517062.1"/>
    <property type="molecule type" value="Genomic_DNA"/>
</dbReference>
<dbReference type="Gene3D" id="2.20.70.10">
    <property type="match status" value="1"/>
</dbReference>
<dbReference type="SUPFAM" id="SSF54534">
    <property type="entry name" value="FKBP-like"/>
    <property type="match status" value="1"/>
</dbReference>
<comment type="catalytic activity">
    <reaction evidence="1 5">
        <text>[protein]-peptidylproline (omega=180) = [protein]-peptidylproline (omega=0)</text>
        <dbReference type="Rhea" id="RHEA:16237"/>
        <dbReference type="Rhea" id="RHEA-COMP:10747"/>
        <dbReference type="Rhea" id="RHEA-COMP:10748"/>
        <dbReference type="ChEBI" id="CHEBI:83833"/>
        <dbReference type="ChEBI" id="CHEBI:83834"/>
        <dbReference type="EC" id="5.2.1.8"/>
    </reaction>
</comment>
<keyword evidence="10" id="KW-1185">Reference proteome</keyword>
<dbReference type="InterPro" id="IPR036020">
    <property type="entry name" value="WW_dom_sf"/>
</dbReference>
<dbReference type="GO" id="GO:0080090">
    <property type="term" value="P:regulation of primary metabolic process"/>
    <property type="evidence" value="ECO:0007669"/>
    <property type="project" value="UniProtKB-ARBA"/>
</dbReference>
<keyword evidence="2 4" id="KW-0697">Rotamase</keyword>
<dbReference type="InterPro" id="IPR046357">
    <property type="entry name" value="PPIase_dom_sf"/>
</dbReference>
<evidence type="ECO:0000259" key="8">
    <source>
        <dbReference type="PROSITE" id="PS50198"/>
    </source>
</evidence>
<dbReference type="PROSITE" id="PS50198">
    <property type="entry name" value="PPIC_PPIASE_2"/>
    <property type="match status" value="1"/>
</dbReference>
<dbReference type="Gene3D" id="3.10.50.40">
    <property type="match status" value="1"/>
</dbReference>
<dbReference type="Pfam" id="PF00639">
    <property type="entry name" value="Rotamase"/>
    <property type="match status" value="1"/>
</dbReference>
<dbReference type="InterPro" id="IPR001202">
    <property type="entry name" value="WW_dom"/>
</dbReference>
<dbReference type="FunFam" id="3.10.50.40:FF:000010">
    <property type="entry name" value="Peptidyl-prolyl cis-trans isomerase Pin1"/>
    <property type="match status" value="1"/>
</dbReference>
<dbReference type="CDD" id="cd00201">
    <property type="entry name" value="WW"/>
    <property type="match status" value="1"/>
</dbReference>
<feature type="domain" description="WW" evidence="7">
    <location>
        <begin position="74"/>
        <end position="108"/>
    </location>
</feature>
<dbReference type="PANTHER" id="PTHR10657">
    <property type="entry name" value="PEPTIDYL-PROLYL CIS-TRANS ISOMERASE"/>
    <property type="match status" value="1"/>
</dbReference>
<dbReference type="Proteomes" id="UP000789572">
    <property type="component" value="Unassembled WGS sequence"/>
</dbReference>
<dbReference type="SUPFAM" id="SSF51045">
    <property type="entry name" value="WW domain"/>
    <property type="match status" value="1"/>
</dbReference>
<protein>
    <recommendedName>
        <fullName evidence="5">Peptidyl-prolyl cis-trans isomerase</fullName>
        <ecNumber evidence="5">5.2.1.8</ecNumber>
    </recommendedName>
</protein>
<evidence type="ECO:0000256" key="3">
    <source>
        <dbReference type="ARBA" id="ARBA00023235"/>
    </source>
</evidence>
<dbReference type="SMART" id="SM00456">
    <property type="entry name" value="WW"/>
    <property type="match status" value="1"/>
</dbReference>
<dbReference type="GO" id="GO:0005829">
    <property type="term" value="C:cytosol"/>
    <property type="evidence" value="ECO:0007669"/>
    <property type="project" value="TreeGrafter"/>
</dbReference>
<keyword evidence="3 4" id="KW-0413">Isomerase</keyword>
<reference evidence="9" key="1">
    <citation type="submission" date="2021-06" db="EMBL/GenBank/DDBJ databases">
        <authorList>
            <person name="Kallberg Y."/>
            <person name="Tangrot J."/>
            <person name="Rosling A."/>
        </authorList>
    </citation>
    <scope>NUCLEOTIDE SEQUENCE</scope>
    <source>
        <strain evidence="9">IA702</strain>
    </source>
</reference>
<name>A0A9N9A515_9GLOM</name>
<dbReference type="GO" id="GO:0060255">
    <property type="term" value="P:regulation of macromolecule metabolic process"/>
    <property type="evidence" value="ECO:0007669"/>
    <property type="project" value="UniProtKB-ARBA"/>
</dbReference>
<feature type="compositionally biased region" description="Polar residues" evidence="6">
    <location>
        <begin position="1"/>
        <end position="14"/>
    </location>
</feature>
<evidence type="ECO:0000256" key="6">
    <source>
        <dbReference type="SAM" id="MobiDB-lite"/>
    </source>
</evidence>
<feature type="compositionally biased region" description="Basic and acidic residues" evidence="6">
    <location>
        <begin position="30"/>
        <end position="40"/>
    </location>
</feature>
<evidence type="ECO:0000313" key="10">
    <source>
        <dbReference type="Proteomes" id="UP000789572"/>
    </source>
</evidence>
<dbReference type="InterPro" id="IPR051370">
    <property type="entry name" value="PPIase_Pin1"/>
</dbReference>
<evidence type="ECO:0000256" key="4">
    <source>
        <dbReference type="PROSITE-ProRule" id="PRU00278"/>
    </source>
</evidence>
<dbReference type="GO" id="GO:0003755">
    <property type="term" value="F:peptidyl-prolyl cis-trans isomerase activity"/>
    <property type="evidence" value="ECO:0007669"/>
    <property type="project" value="UniProtKB-UniRule"/>
</dbReference>
<dbReference type="PROSITE" id="PS01159">
    <property type="entry name" value="WW_DOMAIN_1"/>
    <property type="match status" value="1"/>
</dbReference>
<evidence type="ECO:0000313" key="9">
    <source>
        <dbReference type="EMBL" id="CAG8517062.1"/>
    </source>
</evidence>
<dbReference type="PROSITE" id="PS50020">
    <property type="entry name" value="WW_DOMAIN_2"/>
    <property type="match status" value="1"/>
</dbReference>
<feature type="region of interest" description="Disordered" evidence="6">
    <location>
        <begin position="1"/>
        <end position="80"/>
    </location>
</feature>
<evidence type="ECO:0000259" key="7">
    <source>
        <dbReference type="PROSITE" id="PS50020"/>
    </source>
</evidence>
<evidence type="ECO:0000256" key="5">
    <source>
        <dbReference type="RuleBase" id="RU363014"/>
    </source>
</evidence>
<evidence type="ECO:0000256" key="2">
    <source>
        <dbReference type="ARBA" id="ARBA00023110"/>
    </source>
</evidence>
<dbReference type="EC" id="5.2.1.8" evidence="5"/>
<comment type="caution">
    <text evidence="9">The sequence shown here is derived from an EMBL/GenBank/DDBJ whole genome shotgun (WGS) entry which is preliminary data.</text>
</comment>
<dbReference type="Pfam" id="PF00397">
    <property type="entry name" value="WW"/>
    <property type="match status" value="1"/>
</dbReference>
<sequence length="241" mass="26602">MATEAEVNTDTSESGDVAGPAVSDPSQTKENTENTEKDSENQNSSESNTTANQPETKSVSSGSTTTGESHQQNDNAAANWEVRMSRSRKIAYYYNRVTKESTWEIPQGIDPTKIKGYGEQRDGNPQESGAGQIRASHLLVKHIESRRPSSWKEVRITRTKEQALALILAYRERIEKGETTLAELAITESDCSSSKRGGDLGFFGRGQMQPSFEEAAFKLEVDQLSEPVWSDSGVHLILRTQ</sequence>
<dbReference type="InterPro" id="IPR000297">
    <property type="entry name" value="PPIase_PpiC"/>
</dbReference>
<gene>
    <name evidence="9" type="ORF">POCULU_LOCUS3375</name>
</gene>
<dbReference type="OrthoDB" id="2530521at2759"/>
<feature type="compositionally biased region" description="Low complexity" evidence="6">
    <location>
        <begin position="41"/>
        <end position="69"/>
    </location>
</feature>
<organism evidence="9 10">
    <name type="scientific">Paraglomus occultum</name>
    <dbReference type="NCBI Taxonomy" id="144539"/>
    <lineage>
        <taxon>Eukaryota</taxon>
        <taxon>Fungi</taxon>
        <taxon>Fungi incertae sedis</taxon>
        <taxon>Mucoromycota</taxon>
        <taxon>Glomeromycotina</taxon>
        <taxon>Glomeromycetes</taxon>
        <taxon>Paraglomerales</taxon>
        <taxon>Paraglomeraceae</taxon>
        <taxon>Paraglomus</taxon>
    </lineage>
</organism>